<feature type="region of interest" description="Disordered" evidence="1">
    <location>
        <begin position="30"/>
        <end position="103"/>
    </location>
</feature>
<evidence type="ECO:0000256" key="1">
    <source>
        <dbReference type="SAM" id="MobiDB-lite"/>
    </source>
</evidence>
<keyword evidence="3" id="KW-1185">Reference proteome</keyword>
<name>K0RG83_THAOC</name>
<dbReference type="AlphaFoldDB" id="K0RG83"/>
<protein>
    <submittedName>
        <fullName evidence="2">Uncharacterized protein</fullName>
    </submittedName>
</protein>
<accession>K0RG83</accession>
<evidence type="ECO:0000313" key="2">
    <source>
        <dbReference type="EMBL" id="EJK52235.1"/>
    </source>
</evidence>
<proteinExistence type="predicted"/>
<feature type="region of interest" description="Disordered" evidence="1">
    <location>
        <begin position="138"/>
        <end position="158"/>
    </location>
</feature>
<evidence type="ECO:0000313" key="3">
    <source>
        <dbReference type="Proteomes" id="UP000266841"/>
    </source>
</evidence>
<dbReference type="Proteomes" id="UP000266841">
    <property type="component" value="Unassembled WGS sequence"/>
</dbReference>
<gene>
    <name evidence="2" type="ORF">THAOC_28517</name>
</gene>
<feature type="non-terminal residue" evidence="2">
    <location>
        <position position="185"/>
    </location>
</feature>
<organism evidence="2 3">
    <name type="scientific">Thalassiosira oceanica</name>
    <name type="common">Marine diatom</name>
    <dbReference type="NCBI Taxonomy" id="159749"/>
    <lineage>
        <taxon>Eukaryota</taxon>
        <taxon>Sar</taxon>
        <taxon>Stramenopiles</taxon>
        <taxon>Ochrophyta</taxon>
        <taxon>Bacillariophyta</taxon>
        <taxon>Coscinodiscophyceae</taxon>
        <taxon>Thalassiosirophycidae</taxon>
        <taxon>Thalassiosirales</taxon>
        <taxon>Thalassiosiraceae</taxon>
        <taxon>Thalassiosira</taxon>
    </lineage>
</organism>
<comment type="caution">
    <text evidence="2">The sequence shown here is derived from an EMBL/GenBank/DDBJ whole genome shotgun (WGS) entry which is preliminary data.</text>
</comment>
<reference evidence="2 3" key="1">
    <citation type="journal article" date="2012" name="Genome Biol.">
        <title>Genome and low-iron response of an oceanic diatom adapted to chronic iron limitation.</title>
        <authorList>
            <person name="Lommer M."/>
            <person name="Specht M."/>
            <person name="Roy A.S."/>
            <person name="Kraemer L."/>
            <person name="Andreson R."/>
            <person name="Gutowska M.A."/>
            <person name="Wolf J."/>
            <person name="Bergner S.V."/>
            <person name="Schilhabel M.B."/>
            <person name="Klostermeier U.C."/>
            <person name="Beiko R.G."/>
            <person name="Rosenstiel P."/>
            <person name="Hippler M."/>
            <person name="Laroche J."/>
        </authorList>
    </citation>
    <scope>NUCLEOTIDE SEQUENCE [LARGE SCALE GENOMIC DNA]</scope>
    <source>
        <strain evidence="2 3">CCMP1005</strain>
    </source>
</reference>
<dbReference type="EMBL" id="AGNL01040200">
    <property type="protein sequence ID" value="EJK52235.1"/>
    <property type="molecule type" value="Genomic_DNA"/>
</dbReference>
<sequence length="185" mass="19549">MEPNLSLVGAPPSAAIAKASEREVTHRARLKAKAIGKSADGRRRAKASPVSRDSSPPTVDRIRMASLVGPLQVSEKRIGQEERGWRSRGRPNVDHSTREGVKRAHDLTTGIGRAGPAPGLSSREPWRHGVQVYERPFPLPGDGAVPPPAGGAAAAALGRGTVPPDVDQAVATLSCEGERFPTLLR</sequence>
<feature type="compositionally biased region" description="Basic and acidic residues" evidence="1">
    <location>
        <begin position="74"/>
        <end position="103"/>
    </location>
</feature>
<feature type="compositionally biased region" description="Low complexity" evidence="1">
    <location>
        <begin position="140"/>
        <end position="158"/>
    </location>
</feature>